<dbReference type="Proteomes" id="UP000188320">
    <property type="component" value="Unassembled WGS sequence"/>
</dbReference>
<sequence length="445" mass="47904">MKQEQVDQIVLMLYKALNKLGNKSEDHEAEEPQRKKQREMTPIEDSSTNIMNMLDNLKCNQAASTVLSQLGTNDKNGTFSTSNIENDIGGNASSINGQALQDLLSTPLSDALLSPASSASLTALDTPASFVSDSVLFGGDSCSINGTTGQDLLPFGGFISSDCPNLFSKDTFGNGCVGLFFDDLLTSGTLSGTETVQDLVNIETTSEKQPCVLSTVDAKPRPIANPVKPKAKPKTARSSTVVDILPKVNTLEGSNSDLSATPTTNASTLLKTTPIGSDAFRKECDNKFLTTLPPQLALKRKRTRSRKQLAAIDSIISNPSPDASIDSVTNPDDSSLEPDALKSNPSPDASIDSVTNPDDSSLEPDALKRLKNTDAARRSRLRKALRLDTLEKHVAELESENLSLKSQVSTLQLERSEFFERESKLLAQISSLNSLLLSFSNYSNQ</sequence>
<dbReference type="InterPro" id="IPR046347">
    <property type="entry name" value="bZIP_sf"/>
</dbReference>
<dbReference type="GO" id="GO:0003700">
    <property type="term" value="F:DNA-binding transcription factor activity"/>
    <property type="evidence" value="ECO:0007669"/>
    <property type="project" value="InterPro"/>
</dbReference>
<evidence type="ECO:0000313" key="5">
    <source>
        <dbReference type="Proteomes" id="UP000188320"/>
    </source>
</evidence>
<evidence type="ECO:0000313" key="4">
    <source>
        <dbReference type="EMBL" id="OMH84488.1"/>
    </source>
</evidence>
<organism evidence="4 5">
    <name type="scientific">Zancudomyces culisetae</name>
    <name type="common">Gut fungus</name>
    <name type="synonym">Smittium culisetae</name>
    <dbReference type="NCBI Taxonomy" id="1213189"/>
    <lineage>
        <taxon>Eukaryota</taxon>
        <taxon>Fungi</taxon>
        <taxon>Fungi incertae sedis</taxon>
        <taxon>Zoopagomycota</taxon>
        <taxon>Kickxellomycotina</taxon>
        <taxon>Harpellomycetes</taxon>
        <taxon>Harpellales</taxon>
        <taxon>Legeriomycetaceae</taxon>
        <taxon>Zancudomyces</taxon>
    </lineage>
</organism>
<reference evidence="5" key="1">
    <citation type="submission" date="2017-01" db="EMBL/GenBank/DDBJ databases">
        <authorList>
            <person name="Wang Y."/>
            <person name="White M."/>
            <person name="Kvist S."/>
            <person name="Moncalvo J.-M."/>
        </authorList>
    </citation>
    <scope>NUCLEOTIDE SEQUENCE [LARGE SCALE GENOMIC DNA]</scope>
    <source>
        <strain evidence="5">COL-18-3</strain>
    </source>
</reference>
<feature type="region of interest" description="Disordered" evidence="2">
    <location>
        <begin position="22"/>
        <end position="43"/>
    </location>
</feature>
<evidence type="ECO:0000256" key="2">
    <source>
        <dbReference type="SAM" id="MobiDB-lite"/>
    </source>
</evidence>
<feature type="compositionally biased region" description="Polar residues" evidence="2">
    <location>
        <begin position="320"/>
        <end position="333"/>
    </location>
</feature>
<feature type="compositionally biased region" description="Basic and acidic residues" evidence="2">
    <location>
        <begin position="365"/>
        <end position="374"/>
    </location>
</feature>
<proteinExistence type="predicted"/>
<feature type="compositionally biased region" description="Basic and acidic residues" evidence="2">
    <location>
        <begin position="22"/>
        <end position="41"/>
    </location>
</feature>
<name>A0A1R1PU56_ZANCU</name>
<dbReference type="SMART" id="SM00338">
    <property type="entry name" value="BRLZ"/>
    <property type="match status" value="1"/>
</dbReference>
<protein>
    <submittedName>
        <fullName evidence="4">General control protein GCN4</fullName>
    </submittedName>
</protein>
<dbReference type="OrthoDB" id="2257100at2759"/>
<dbReference type="EMBL" id="LSSK01000190">
    <property type="protein sequence ID" value="OMH84488.1"/>
    <property type="molecule type" value="Genomic_DNA"/>
</dbReference>
<keyword evidence="5" id="KW-1185">Reference proteome</keyword>
<dbReference type="PROSITE" id="PS00036">
    <property type="entry name" value="BZIP_BASIC"/>
    <property type="match status" value="1"/>
</dbReference>
<accession>A0A1R1PU56</accession>
<dbReference type="AlphaFoldDB" id="A0A1R1PU56"/>
<feature type="domain" description="BZIP" evidence="3">
    <location>
        <begin position="368"/>
        <end position="425"/>
    </location>
</feature>
<dbReference type="Gene3D" id="3.30.160.60">
    <property type="entry name" value="Classic Zinc Finger"/>
    <property type="match status" value="1"/>
</dbReference>
<feature type="region of interest" description="Disordered" evidence="2">
    <location>
        <begin position="320"/>
        <end position="374"/>
    </location>
</feature>
<evidence type="ECO:0000259" key="3">
    <source>
        <dbReference type="PROSITE" id="PS50217"/>
    </source>
</evidence>
<dbReference type="CDD" id="cd12193">
    <property type="entry name" value="bZIP_GCN4"/>
    <property type="match status" value="1"/>
</dbReference>
<dbReference type="PROSITE" id="PS50217">
    <property type="entry name" value="BZIP"/>
    <property type="match status" value="1"/>
</dbReference>
<dbReference type="Pfam" id="PF07716">
    <property type="entry name" value="bZIP_2"/>
    <property type="match status" value="1"/>
</dbReference>
<feature type="coiled-coil region" evidence="1">
    <location>
        <begin position="387"/>
        <end position="414"/>
    </location>
</feature>
<comment type="caution">
    <text evidence="4">The sequence shown here is derived from an EMBL/GenBank/DDBJ whole genome shotgun (WGS) entry which is preliminary data.</text>
</comment>
<dbReference type="InterPro" id="IPR004827">
    <property type="entry name" value="bZIP"/>
</dbReference>
<gene>
    <name evidence="4" type="ORF">AX774_g2008</name>
</gene>
<dbReference type="SUPFAM" id="SSF57959">
    <property type="entry name" value="Leucine zipper domain"/>
    <property type="match status" value="1"/>
</dbReference>
<keyword evidence="1" id="KW-0175">Coiled coil</keyword>
<feature type="compositionally biased region" description="Polar residues" evidence="2">
    <location>
        <begin position="343"/>
        <end position="359"/>
    </location>
</feature>
<evidence type="ECO:0000256" key="1">
    <source>
        <dbReference type="SAM" id="Coils"/>
    </source>
</evidence>